<keyword evidence="4 6" id="KW-0012">Acyltransferase</keyword>
<dbReference type="InterPro" id="IPR016039">
    <property type="entry name" value="Thiolase-like"/>
</dbReference>
<feature type="domain" description="Thiolase C-terminal" evidence="8">
    <location>
        <begin position="273"/>
        <end position="394"/>
    </location>
</feature>
<dbReference type="PROSITE" id="PS00098">
    <property type="entry name" value="THIOLASE_1"/>
    <property type="match status" value="1"/>
</dbReference>
<keyword evidence="3 6" id="KW-0808">Transferase</keyword>
<accession>A0A482XLA5</accession>
<protein>
    <recommendedName>
        <fullName evidence="11">Acetyl-CoA acetyltransferase, cytosolic</fullName>
    </recommendedName>
</protein>
<dbReference type="InterPro" id="IPR020613">
    <property type="entry name" value="Thiolase_CS"/>
</dbReference>
<evidence type="ECO:0000313" key="9">
    <source>
        <dbReference type="EMBL" id="RZF46457.1"/>
    </source>
</evidence>
<dbReference type="InterPro" id="IPR020615">
    <property type="entry name" value="Thiolase_acyl_enz_int_AS"/>
</dbReference>
<name>A0A482XLA5_LAOST</name>
<dbReference type="EMBL" id="QKKF02006307">
    <property type="protein sequence ID" value="RZF46457.1"/>
    <property type="molecule type" value="Genomic_DNA"/>
</dbReference>
<evidence type="ECO:0000256" key="3">
    <source>
        <dbReference type="ARBA" id="ARBA00022679"/>
    </source>
</evidence>
<reference evidence="9 10" key="1">
    <citation type="journal article" date="2017" name="Gigascience">
        <title>Genome sequence of the small brown planthopper, Laodelphax striatellus.</title>
        <authorList>
            <person name="Zhu J."/>
            <person name="Jiang F."/>
            <person name="Wang X."/>
            <person name="Yang P."/>
            <person name="Bao Y."/>
            <person name="Zhao W."/>
            <person name="Wang W."/>
            <person name="Lu H."/>
            <person name="Wang Q."/>
            <person name="Cui N."/>
            <person name="Li J."/>
            <person name="Chen X."/>
            <person name="Luo L."/>
            <person name="Yu J."/>
            <person name="Kang L."/>
            <person name="Cui F."/>
        </authorList>
    </citation>
    <scope>NUCLEOTIDE SEQUENCE [LARGE SCALE GENOMIC DNA]</scope>
    <source>
        <strain evidence="9">Lst14</strain>
    </source>
</reference>
<dbReference type="Pfam" id="PF00108">
    <property type="entry name" value="Thiolase_N"/>
    <property type="match status" value="1"/>
</dbReference>
<gene>
    <name evidence="9" type="ORF">LSTR_LSTR012532</name>
</gene>
<evidence type="ECO:0000259" key="7">
    <source>
        <dbReference type="Pfam" id="PF00108"/>
    </source>
</evidence>
<dbReference type="STRING" id="195883.A0A482XLA5"/>
<proteinExistence type="inferred from homology"/>
<feature type="active site" description="Acyl-thioester intermediate" evidence="5">
    <location>
        <position position="90"/>
    </location>
</feature>
<dbReference type="InParanoid" id="A0A482XLA5"/>
<dbReference type="FunFam" id="3.40.47.10:FF:000010">
    <property type="entry name" value="Acetyl-CoA acetyltransferase (Thiolase)"/>
    <property type="match status" value="1"/>
</dbReference>
<dbReference type="CDD" id="cd00751">
    <property type="entry name" value="thiolase"/>
    <property type="match status" value="1"/>
</dbReference>
<feature type="active site" description="Proton acceptor" evidence="5">
    <location>
        <position position="351"/>
    </location>
</feature>
<sequence length="395" mass="41629">MRDTEVYIVSAVRTPIGNFCGGLSTLKASEMGCVAIREALDRAKVKPEEVSEVIIGQALTAGQGQNPARQAAVDAGIPFSVPSHLINMLCGSGMKSVVSGCQSIKTGDADIVVCGGQESMSQAPHIVQMRSGLKMGNTEIVDTMLRDGLTDAFTNIHMGITAENVAKKYEITREEQDKYAEESHIKTVSAQTYGSFKKELVPVTVICRGEKKSISQDEFPKPNTNFESLQKLKPVFIKQGGGTVTAGNASGLNDGAAMVVLMSAAVARARCVKPLARIVAYSQTGCDPQYMGIGPVSAVNSVLYKAGWQKEEVDLFELNEAFAAQALAVIKELGIDKSKVNVNGGAISIGHPIGCSGTRILVTLLYALEKTGGKKGVASLCIGGGMGIAIAVQRD</sequence>
<evidence type="ECO:0000256" key="2">
    <source>
        <dbReference type="ARBA" id="ARBA00010982"/>
    </source>
</evidence>
<feature type="domain" description="Thiolase N-terminal" evidence="7">
    <location>
        <begin position="6"/>
        <end position="264"/>
    </location>
</feature>
<keyword evidence="10" id="KW-1185">Reference proteome</keyword>
<evidence type="ECO:0000256" key="4">
    <source>
        <dbReference type="ARBA" id="ARBA00023315"/>
    </source>
</evidence>
<dbReference type="Gene3D" id="3.40.47.10">
    <property type="match status" value="2"/>
</dbReference>
<dbReference type="PROSITE" id="PS00737">
    <property type="entry name" value="THIOLASE_2"/>
    <property type="match status" value="1"/>
</dbReference>
<evidence type="ECO:0000256" key="6">
    <source>
        <dbReference type="RuleBase" id="RU003557"/>
    </source>
</evidence>
<comment type="pathway">
    <text evidence="1">Lipid metabolism.</text>
</comment>
<dbReference type="SMR" id="A0A482XLA5"/>
<organism evidence="9 10">
    <name type="scientific">Laodelphax striatellus</name>
    <name type="common">Small brown planthopper</name>
    <name type="synonym">Delphax striatella</name>
    <dbReference type="NCBI Taxonomy" id="195883"/>
    <lineage>
        <taxon>Eukaryota</taxon>
        <taxon>Metazoa</taxon>
        <taxon>Ecdysozoa</taxon>
        <taxon>Arthropoda</taxon>
        <taxon>Hexapoda</taxon>
        <taxon>Insecta</taxon>
        <taxon>Pterygota</taxon>
        <taxon>Neoptera</taxon>
        <taxon>Paraneoptera</taxon>
        <taxon>Hemiptera</taxon>
        <taxon>Auchenorrhyncha</taxon>
        <taxon>Fulgoroidea</taxon>
        <taxon>Delphacidae</taxon>
        <taxon>Criomorphinae</taxon>
        <taxon>Laodelphax</taxon>
    </lineage>
</organism>
<comment type="similarity">
    <text evidence="2 6">Belongs to the thiolase-like superfamily. Thiolase family.</text>
</comment>
<dbReference type="NCBIfam" id="TIGR01930">
    <property type="entry name" value="AcCoA-C-Actrans"/>
    <property type="match status" value="1"/>
</dbReference>
<dbReference type="InterPro" id="IPR020610">
    <property type="entry name" value="Thiolase_AS"/>
</dbReference>
<dbReference type="OrthoDB" id="5404651at2759"/>
<dbReference type="InterPro" id="IPR020617">
    <property type="entry name" value="Thiolase_C"/>
</dbReference>
<evidence type="ECO:0000256" key="5">
    <source>
        <dbReference type="PIRSR" id="PIRSR000429-1"/>
    </source>
</evidence>
<evidence type="ECO:0000256" key="1">
    <source>
        <dbReference type="ARBA" id="ARBA00005189"/>
    </source>
</evidence>
<dbReference type="InterPro" id="IPR020616">
    <property type="entry name" value="Thiolase_N"/>
</dbReference>
<feature type="active site" description="Proton acceptor" evidence="5">
    <location>
        <position position="381"/>
    </location>
</feature>
<dbReference type="PANTHER" id="PTHR18919:SF107">
    <property type="entry name" value="ACETYL-COA ACETYLTRANSFERASE, CYTOSOLIC"/>
    <property type="match status" value="1"/>
</dbReference>
<dbReference type="GO" id="GO:0003988">
    <property type="term" value="F:acetyl-CoA C-acyltransferase activity"/>
    <property type="evidence" value="ECO:0007669"/>
    <property type="project" value="UniProtKB-ARBA"/>
</dbReference>
<dbReference type="InterPro" id="IPR002155">
    <property type="entry name" value="Thiolase"/>
</dbReference>
<dbReference type="FunCoup" id="A0A482XLA5">
    <property type="interactions" value="594"/>
</dbReference>
<dbReference type="PIRSF" id="PIRSF000429">
    <property type="entry name" value="Ac-CoA_Ac_transf"/>
    <property type="match status" value="1"/>
</dbReference>
<comment type="caution">
    <text evidence="9">The sequence shown here is derived from an EMBL/GenBank/DDBJ whole genome shotgun (WGS) entry which is preliminary data.</text>
</comment>
<evidence type="ECO:0008006" key="11">
    <source>
        <dbReference type="Google" id="ProtNLM"/>
    </source>
</evidence>
<dbReference type="PROSITE" id="PS00099">
    <property type="entry name" value="THIOLASE_3"/>
    <property type="match status" value="1"/>
</dbReference>
<dbReference type="AlphaFoldDB" id="A0A482XLA5"/>
<dbReference type="PANTHER" id="PTHR18919">
    <property type="entry name" value="ACETYL-COA C-ACYLTRANSFERASE"/>
    <property type="match status" value="1"/>
</dbReference>
<dbReference type="Proteomes" id="UP000291343">
    <property type="component" value="Unassembled WGS sequence"/>
</dbReference>
<evidence type="ECO:0000259" key="8">
    <source>
        <dbReference type="Pfam" id="PF02803"/>
    </source>
</evidence>
<evidence type="ECO:0000313" key="10">
    <source>
        <dbReference type="Proteomes" id="UP000291343"/>
    </source>
</evidence>
<dbReference type="Pfam" id="PF02803">
    <property type="entry name" value="Thiolase_C"/>
    <property type="match status" value="1"/>
</dbReference>
<dbReference type="SUPFAM" id="SSF53901">
    <property type="entry name" value="Thiolase-like"/>
    <property type="match status" value="2"/>
</dbReference>